<reference evidence="9" key="1">
    <citation type="submission" date="2020-02" db="EMBL/GenBank/DDBJ databases">
        <authorList>
            <person name="Meier V. D."/>
        </authorList>
    </citation>
    <scope>NUCLEOTIDE SEQUENCE</scope>
    <source>
        <strain evidence="9">AVDCRST_MAG20</strain>
    </source>
</reference>
<evidence type="ECO:0000256" key="3">
    <source>
        <dbReference type="ARBA" id="ARBA00022763"/>
    </source>
</evidence>
<evidence type="ECO:0000256" key="5">
    <source>
        <dbReference type="ARBA" id="ARBA00023124"/>
    </source>
</evidence>
<sequence length="236" mass="25955">MCGRFTSTTPAEDLAAYFAVDEIVVGERGPSWNVAPTDPVLTVVERDGSRRMGEMRWGLVPFWAKDASIGSRMINARAETVTTTSAYSRPFERRRCLVAADGFYEWQPRPDRKAKQAFHIRSVDGQPLAFAGLWDSWRPTRGSDEGRVVSAAIVTTSANEVVRPIHDRMPVVLPQSTWDAWLDPENDDVEALAQLLVPAPVSLLEAVPVSGAVGNVRNDGPELIDRVDPGELFPVA</sequence>
<evidence type="ECO:0000313" key="9">
    <source>
        <dbReference type="EMBL" id="CAA9219357.1"/>
    </source>
</evidence>
<dbReference type="EC" id="3.4.-.-" evidence="8"/>
<dbReference type="GO" id="GO:0006508">
    <property type="term" value="P:proteolysis"/>
    <property type="evidence" value="ECO:0007669"/>
    <property type="project" value="UniProtKB-KW"/>
</dbReference>
<dbReference type="GO" id="GO:0106300">
    <property type="term" value="P:protein-DNA covalent cross-linking repair"/>
    <property type="evidence" value="ECO:0007669"/>
    <property type="project" value="InterPro"/>
</dbReference>
<keyword evidence="2 8" id="KW-0645">Protease</keyword>
<dbReference type="SUPFAM" id="SSF143081">
    <property type="entry name" value="BB1717-like"/>
    <property type="match status" value="1"/>
</dbReference>
<dbReference type="GO" id="GO:0003697">
    <property type="term" value="F:single-stranded DNA binding"/>
    <property type="evidence" value="ECO:0007669"/>
    <property type="project" value="InterPro"/>
</dbReference>
<dbReference type="InterPro" id="IPR003738">
    <property type="entry name" value="SRAP"/>
</dbReference>
<proteinExistence type="inferred from homology"/>
<evidence type="ECO:0000256" key="2">
    <source>
        <dbReference type="ARBA" id="ARBA00022670"/>
    </source>
</evidence>
<name>A0A6J4HA47_9ACTN</name>
<comment type="similarity">
    <text evidence="1 8">Belongs to the SOS response-associated peptidase family.</text>
</comment>
<keyword evidence="7" id="KW-0456">Lyase</keyword>
<dbReference type="GO" id="GO:0016829">
    <property type="term" value="F:lyase activity"/>
    <property type="evidence" value="ECO:0007669"/>
    <property type="project" value="UniProtKB-KW"/>
</dbReference>
<keyword evidence="6" id="KW-0238">DNA-binding</keyword>
<evidence type="ECO:0000256" key="8">
    <source>
        <dbReference type="RuleBase" id="RU364100"/>
    </source>
</evidence>
<dbReference type="EMBL" id="CADCSY010000026">
    <property type="protein sequence ID" value="CAA9219357.1"/>
    <property type="molecule type" value="Genomic_DNA"/>
</dbReference>
<dbReference type="Gene3D" id="3.90.1680.10">
    <property type="entry name" value="SOS response associated peptidase-like"/>
    <property type="match status" value="1"/>
</dbReference>
<dbReference type="PANTHER" id="PTHR13604:SF0">
    <property type="entry name" value="ABASIC SITE PROCESSING PROTEIN HMCES"/>
    <property type="match status" value="1"/>
</dbReference>
<keyword evidence="3" id="KW-0227">DNA damage</keyword>
<evidence type="ECO:0000256" key="1">
    <source>
        <dbReference type="ARBA" id="ARBA00008136"/>
    </source>
</evidence>
<evidence type="ECO:0000256" key="6">
    <source>
        <dbReference type="ARBA" id="ARBA00023125"/>
    </source>
</evidence>
<keyword evidence="5" id="KW-0190">Covalent protein-DNA linkage</keyword>
<evidence type="ECO:0000256" key="4">
    <source>
        <dbReference type="ARBA" id="ARBA00022801"/>
    </source>
</evidence>
<dbReference type="Pfam" id="PF02586">
    <property type="entry name" value="SRAP"/>
    <property type="match status" value="1"/>
</dbReference>
<dbReference type="InterPro" id="IPR036590">
    <property type="entry name" value="SRAP-like"/>
</dbReference>
<dbReference type="AlphaFoldDB" id="A0A6J4HA47"/>
<protein>
    <recommendedName>
        <fullName evidence="8">Abasic site processing protein</fullName>
        <ecNumber evidence="8">3.4.-.-</ecNumber>
    </recommendedName>
</protein>
<accession>A0A6J4HA47</accession>
<keyword evidence="4 8" id="KW-0378">Hydrolase</keyword>
<organism evidence="9">
    <name type="scientific">uncultured Acidimicrobiales bacterium</name>
    <dbReference type="NCBI Taxonomy" id="310071"/>
    <lineage>
        <taxon>Bacteria</taxon>
        <taxon>Bacillati</taxon>
        <taxon>Actinomycetota</taxon>
        <taxon>Acidimicrobiia</taxon>
        <taxon>Acidimicrobiales</taxon>
        <taxon>environmental samples</taxon>
    </lineage>
</organism>
<dbReference type="GO" id="GO:0008233">
    <property type="term" value="F:peptidase activity"/>
    <property type="evidence" value="ECO:0007669"/>
    <property type="project" value="UniProtKB-KW"/>
</dbReference>
<dbReference type="PANTHER" id="PTHR13604">
    <property type="entry name" value="DC12-RELATED"/>
    <property type="match status" value="1"/>
</dbReference>
<gene>
    <name evidence="9" type="ORF">AVDCRST_MAG20-478</name>
</gene>
<evidence type="ECO:0000256" key="7">
    <source>
        <dbReference type="ARBA" id="ARBA00023239"/>
    </source>
</evidence>